<dbReference type="PATRIC" id="fig|1349767.4.peg.2089"/>
<dbReference type="Pfam" id="PF00126">
    <property type="entry name" value="HTH_1"/>
    <property type="match status" value="1"/>
</dbReference>
<dbReference type="GO" id="GO:0003677">
    <property type="term" value="F:DNA binding"/>
    <property type="evidence" value="ECO:0007669"/>
    <property type="project" value="UniProtKB-KW"/>
</dbReference>
<dbReference type="PANTHER" id="PTHR30419:SF8">
    <property type="entry name" value="NITROGEN ASSIMILATION TRANSCRIPTIONAL ACTIVATOR-RELATED"/>
    <property type="match status" value="1"/>
</dbReference>
<evidence type="ECO:0000313" key="6">
    <source>
        <dbReference type="EMBL" id="CDG81038.1"/>
    </source>
</evidence>
<keyword evidence="7" id="KW-1185">Reference proteome</keyword>
<dbReference type="HOGENOM" id="CLU_039613_6_0_4"/>
<dbReference type="InterPro" id="IPR000847">
    <property type="entry name" value="LysR_HTH_N"/>
</dbReference>
<evidence type="ECO:0000259" key="5">
    <source>
        <dbReference type="PROSITE" id="PS50931"/>
    </source>
</evidence>
<dbReference type="Pfam" id="PF03466">
    <property type="entry name" value="LysR_substrate"/>
    <property type="match status" value="1"/>
</dbReference>
<keyword evidence="3" id="KW-0238">DNA-binding</keyword>
<dbReference type="InterPro" id="IPR050950">
    <property type="entry name" value="HTH-type_LysR_regulators"/>
</dbReference>
<dbReference type="STRING" id="1349767.GJA_377"/>
<dbReference type="InterPro" id="IPR005119">
    <property type="entry name" value="LysR_subst-bd"/>
</dbReference>
<dbReference type="InterPro" id="IPR036390">
    <property type="entry name" value="WH_DNA-bd_sf"/>
</dbReference>
<evidence type="ECO:0000256" key="3">
    <source>
        <dbReference type="ARBA" id="ARBA00023125"/>
    </source>
</evidence>
<proteinExistence type="inferred from homology"/>
<evidence type="ECO:0000256" key="1">
    <source>
        <dbReference type="ARBA" id="ARBA00009437"/>
    </source>
</evidence>
<keyword evidence="2" id="KW-0805">Transcription regulation</keyword>
<dbReference type="SUPFAM" id="SSF46785">
    <property type="entry name" value="Winged helix' DNA-binding domain"/>
    <property type="match status" value="1"/>
</dbReference>
<sequence>MVNCGITKFVYFYKSITFFNKQNMHELTKKISLRHLQAFVTLSRVNSFSKAAQELCVTQPALSASIKLLENQLGNKLFNRTTHQLELTREGKLALDYATHLLNTASNTFADIQRAIGSGRHRIRIGAIPSAMALTATAVARYSELHGDTVEIVLSDMPNDGLLNALYSGQLDFCVGIEVPGSVALESVSLFEDELVLVTARLHRLAVLQEVRWEQLAGEEIVVFTKGSIWEFASNALHQHGLKPSSLYHMLHSESLYGVVRAGIAVGIMPSLYTTFLRDGELHVAPLRAPTSKRKVALMRRNEVSRNQHIDHCFSALRQDLKRVNQWY</sequence>
<gene>
    <name evidence="6" type="ORF">GJA_377</name>
</gene>
<dbReference type="AlphaFoldDB" id="W0V130"/>
<dbReference type="PROSITE" id="PS50931">
    <property type="entry name" value="HTH_LYSR"/>
    <property type="match status" value="1"/>
</dbReference>
<reference evidence="6 7" key="1">
    <citation type="journal article" date="2015" name="Genome Announc.">
        <title>Genome Sequence of Mushroom Soft-Rot Pathogen Janthinobacterium agaricidamnosum.</title>
        <authorList>
            <person name="Graupner K."/>
            <person name="Lackner G."/>
            <person name="Hertweck C."/>
        </authorList>
    </citation>
    <scope>NUCLEOTIDE SEQUENCE [LARGE SCALE GENOMIC DNA]</scope>
    <source>
        <strain evidence="7">NBRC 102515 / DSM 9628</strain>
    </source>
</reference>
<dbReference type="KEGG" id="jag:GJA_377"/>
<organism evidence="6 7">
    <name type="scientific">Janthinobacterium agaricidamnosum NBRC 102515 = DSM 9628</name>
    <dbReference type="NCBI Taxonomy" id="1349767"/>
    <lineage>
        <taxon>Bacteria</taxon>
        <taxon>Pseudomonadati</taxon>
        <taxon>Pseudomonadota</taxon>
        <taxon>Betaproteobacteria</taxon>
        <taxon>Burkholderiales</taxon>
        <taxon>Oxalobacteraceae</taxon>
        <taxon>Janthinobacterium</taxon>
    </lineage>
</organism>
<dbReference type="CDD" id="cd05466">
    <property type="entry name" value="PBP2_LTTR_substrate"/>
    <property type="match status" value="1"/>
</dbReference>
<dbReference type="eggNOG" id="COG0583">
    <property type="taxonomic scope" value="Bacteria"/>
</dbReference>
<dbReference type="SUPFAM" id="SSF53850">
    <property type="entry name" value="Periplasmic binding protein-like II"/>
    <property type="match status" value="1"/>
</dbReference>
<protein>
    <submittedName>
        <fullName evidence="6">Bacterial regulatory helix-turn-helix, lysR family protein</fullName>
    </submittedName>
</protein>
<feature type="domain" description="HTH lysR-type" evidence="5">
    <location>
        <begin position="31"/>
        <end position="88"/>
    </location>
</feature>
<dbReference type="GO" id="GO:0003700">
    <property type="term" value="F:DNA-binding transcription factor activity"/>
    <property type="evidence" value="ECO:0007669"/>
    <property type="project" value="InterPro"/>
</dbReference>
<dbReference type="PANTHER" id="PTHR30419">
    <property type="entry name" value="HTH-TYPE TRANSCRIPTIONAL REGULATOR YBHD"/>
    <property type="match status" value="1"/>
</dbReference>
<dbReference type="InterPro" id="IPR036388">
    <property type="entry name" value="WH-like_DNA-bd_sf"/>
</dbReference>
<evidence type="ECO:0000313" key="7">
    <source>
        <dbReference type="Proteomes" id="UP000027604"/>
    </source>
</evidence>
<evidence type="ECO:0000256" key="2">
    <source>
        <dbReference type="ARBA" id="ARBA00023015"/>
    </source>
</evidence>
<evidence type="ECO:0000256" key="4">
    <source>
        <dbReference type="ARBA" id="ARBA00023163"/>
    </source>
</evidence>
<accession>W0V130</accession>
<name>W0V130_9BURK</name>
<dbReference type="Gene3D" id="1.10.10.10">
    <property type="entry name" value="Winged helix-like DNA-binding domain superfamily/Winged helix DNA-binding domain"/>
    <property type="match status" value="1"/>
</dbReference>
<dbReference type="Proteomes" id="UP000027604">
    <property type="component" value="Chromosome I"/>
</dbReference>
<dbReference type="PRINTS" id="PR00039">
    <property type="entry name" value="HTHLYSR"/>
</dbReference>
<keyword evidence="4" id="KW-0804">Transcription</keyword>
<dbReference type="FunFam" id="1.10.10.10:FF:000001">
    <property type="entry name" value="LysR family transcriptional regulator"/>
    <property type="match status" value="1"/>
</dbReference>
<dbReference type="GO" id="GO:0005829">
    <property type="term" value="C:cytosol"/>
    <property type="evidence" value="ECO:0007669"/>
    <property type="project" value="TreeGrafter"/>
</dbReference>
<dbReference type="EMBL" id="HG322949">
    <property type="protein sequence ID" value="CDG81038.1"/>
    <property type="molecule type" value="Genomic_DNA"/>
</dbReference>
<dbReference type="Gene3D" id="3.40.190.290">
    <property type="match status" value="1"/>
</dbReference>
<comment type="similarity">
    <text evidence="1">Belongs to the LysR transcriptional regulatory family.</text>
</comment>